<dbReference type="InterPro" id="IPR036397">
    <property type="entry name" value="RNaseH_sf"/>
</dbReference>
<reference evidence="2" key="1">
    <citation type="submission" date="2023-10" db="EMBL/GenBank/DDBJ databases">
        <authorList>
            <person name="Chen Y."/>
            <person name="Shah S."/>
            <person name="Dougan E. K."/>
            <person name="Thang M."/>
            <person name="Chan C."/>
        </authorList>
    </citation>
    <scope>NUCLEOTIDE SEQUENCE [LARGE SCALE GENOMIC DNA]</scope>
</reference>
<evidence type="ECO:0000259" key="1">
    <source>
        <dbReference type="PROSITE" id="PS50879"/>
    </source>
</evidence>
<dbReference type="Pfam" id="PF00075">
    <property type="entry name" value="RNase_H"/>
    <property type="match status" value="1"/>
</dbReference>
<proteinExistence type="predicted"/>
<accession>A0ABN9RG22</accession>
<comment type="caution">
    <text evidence="2">The sequence shown here is derived from an EMBL/GenBank/DDBJ whole genome shotgun (WGS) entry which is preliminary data.</text>
</comment>
<feature type="domain" description="RNase H type-1" evidence="1">
    <location>
        <begin position="139"/>
        <end position="288"/>
    </location>
</feature>
<name>A0ABN9RG22_9DINO</name>
<keyword evidence="3" id="KW-1185">Reference proteome</keyword>
<dbReference type="InterPro" id="IPR012337">
    <property type="entry name" value="RNaseH-like_sf"/>
</dbReference>
<dbReference type="Gene3D" id="3.30.420.10">
    <property type="entry name" value="Ribonuclease H-like superfamily/Ribonuclease H"/>
    <property type="match status" value="1"/>
</dbReference>
<feature type="non-terminal residue" evidence="2">
    <location>
        <position position="301"/>
    </location>
</feature>
<evidence type="ECO:0000313" key="3">
    <source>
        <dbReference type="Proteomes" id="UP001189429"/>
    </source>
</evidence>
<protein>
    <recommendedName>
        <fullName evidence="1">RNase H type-1 domain-containing protein</fullName>
    </recommendedName>
</protein>
<organism evidence="2 3">
    <name type="scientific">Prorocentrum cordatum</name>
    <dbReference type="NCBI Taxonomy" id="2364126"/>
    <lineage>
        <taxon>Eukaryota</taxon>
        <taxon>Sar</taxon>
        <taxon>Alveolata</taxon>
        <taxon>Dinophyceae</taxon>
        <taxon>Prorocentrales</taxon>
        <taxon>Prorocentraceae</taxon>
        <taxon>Prorocentrum</taxon>
    </lineage>
</organism>
<dbReference type="SUPFAM" id="SSF53098">
    <property type="entry name" value="Ribonuclease H-like"/>
    <property type="match status" value="1"/>
</dbReference>
<dbReference type="InterPro" id="IPR002156">
    <property type="entry name" value="RNaseH_domain"/>
</dbReference>
<gene>
    <name evidence="2" type="ORF">PCOR1329_LOCUS18779</name>
</gene>
<evidence type="ECO:0000313" key="2">
    <source>
        <dbReference type="EMBL" id="CAK0815509.1"/>
    </source>
</evidence>
<dbReference type="EMBL" id="CAUYUJ010005935">
    <property type="protein sequence ID" value="CAK0815509.1"/>
    <property type="molecule type" value="Genomic_DNA"/>
</dbReference>
<dbReference type="PROSITE" id="PS50879">
    <property type="entry name" value="RNASE_H_1"/>
    <property type="match status" value="1"/>
</dbReference>
<sequence length="301" mass="33629">MGPVRWQPQGYWQEPLAALLHRPTTRWTLTNSGAGAVRSLVAGATWSQARLHRYGYAADGLCRRCWAAPGTSVHRCWQREPCQPERELALDEALIDGLPHIMQNDPRWARLLVPLSSLPVPPPPDDSGRWHALLAAPGFMVTGLIYADGSCLKHWSRPQAARAGWGFVILENFQAVGGYYGAVPGPVQSSPRAELWAIIQVLLVAVPPFCIHTDHLEVILGLARGRAWAHWPTRWNRDLWVQLWAKLDDHGGRSSDVRIVHVRGHQSGNDQHRHGNDWADALARLGSGRHCFTDRQKAESK</sequence>
<dbReference type="Proteomes" id="UP001189429">
    <property type="component" value="Unassembled WGS sequence"/>
</dbReference>